<dbReference type="InterPro" id="IPR015813">
    <property type="entry name" value="Pyrv/PenolPyrv_kinase-like_dom"/>
</dbReference>
<proteinExistence type="predicted"/>
<name>X1MIU3_9ZZZZ</name>
<evidence type="ECO:0008006" key="2">
    <source>
        <dbReference type="Google" id="ProtNLM"/>
    </source>
</evidence>
<dbReference type="Gene3D" id="3.20.20.60">
    <property type="entry name" value="Phosphoenolpyruvate-binding domains"/>
    <property type="match status" value="1"/>
</dbReference>
<dbReference type="InterPro" id="IPR040442">
    <property type="entry name" value="Pyrv_kinase-like_dom_sf"/>
</dbReference>
<dbReference type="AlphaFoldDB" id="X1MIU3"/>
<accession>X1MIU3</accession>
<evidence type="ECO:0000313" key="1">
    <source>
        <dbReference type="EMBL" id="GAI06299.1"/>
    </source>
</evidence>
<dbReference type="EMBL" id="BARV01008647">
    <property type="protein sequence ID" value="GAI06299.1"/>
    <property type="molecule type" value="Genomic_DNA"/>
</dbReference>
<gene>
    <name evidence="1" type="ORF">S06H3_17314</name>
</gene>
<comment type="caution">
    <text evidence="1">The sequence shown here is derived from an EMBL/GenBank/DDBJ whole genome shotgun (WGS) entry which is preliminary data.</text>
</comment>
<dbReference type="GO" id="GO:0003824">
    <property type="term" value="F:catalytic activity"/>
    <property type="evidence" value="ECO:0007669"/>
    <property type="project" value="InterPro"/>
</dbReference>
<protein>
    <recommendedName>
        <fullName evidence="2">HpcH/HpaI aldolase/citrate lyase domain-containing protein</fullName>
    </recommendedName>
</protein>
<organism evidence="1">
    <name type="scientific">marine sediment metagenome</name>
    <dbReference type="NCBI Taxonomy" id="412755"/>
    <lineage>
        <taxon>unclassified sequences</taxon>
        <taxon>metagenomes</taxon>
        <taxon>ecological metagenomes</taxon>
    </lineage>
</organism>
<reference evidence="1" key="1">
    <citation type="journal article" date="2014" name="Front. Microbiol.">
        <title>High frequency of phylogenetically diverse reductive dehalogenase-homologous genes in deep subseafloor sedimentary metagenomes.</title>
        <authorList>
            <person name="Kawai M."/>
            <person name="Futagami T."/>
            <person name="Toyoda A."/>
            <person name="Takaki Y."/>
            <person name="Nishi S."/>
            <person name="Hori S."/>
            <person name="Arai W."/>
            <person name="Tsubouchi T."/>
            <person name="Morono Y."/>
            <person name="Uchiyama I."/>
            <person name="Ito T."/>
            <person name="Fujiyama A."/>
            <person name="Inagaki F."/>
            <person name="Takami H."/>
        </authorList>
    </citation>
    <scope>NUCLEOTIDE SEQUENCE</scope>
    <source>
        <strain evidence="1">Expedition CK06-06</strain>
    </source>
</reference>
<dbReference type="SUPFAM" id="SSF51621">
    <property type="entry name" value="Phosphoenolpyruvate/pyruvate domain"/>
    <property type="match status" value="1"/>
</dbReference>
<sequence length="97" mass="10406">MLFFGSADFSQGIGTPCQWDNPKIAQTRKRVAEVARKHNKFAGTPGSIGNFDELAEMGYQFISVGADVVGLGEYFKQIIAGIKGTKAGSAESIYKGK</sequence>